<accession>A0A0B2QNC4</accession>
<dbReference type="Pfam" id="PF13920">
    <property type="entry name" value="zf-C3HC4_3"/>
    <property type="match status" value="1"/>
</dbReference>
<comment type="pathway">
    <text evidence="10">Protein degradation; proteasomal ubiquitin-dependent pathway.</text>
</comment>
<keyword evidence="5 12" id="KW-0863">Zinc-finger</keyword>
<evidence type="ECO:0000256" key="11">
    <source>
        <dbReference type="ARBA" id="ARBA00062563"/>
    </source>
</evidence>
<keyword evidence="3" id="KW-0808">Transferase</keyword>
<evidence type="ECO:0000259" key="13">
    <source>
        <dbReference type="PROSITE" id="PS50089"/>
    </source>
</evidence>
<dbReference type="FunFam" id="3.30.40.10:FF:000541">
    <property type="entry name" value="BOI-related E3 ubiquitin-protein ligase 1"/>
    <property type="match status" value="1"/>
</dbReference>
<organism evidence="14">
    <name type="scientific">Glycine soja</name>
    <name type="common">Wild soybean</name>
    <dbReference type="NCBI Taxonomy" id="3848"/>
    <lineage>
        <taxon>Eukaryota</taxon>
        <taxon>Viridiplantae</taxon>
        <taxon>Streptophyta</taxon>
        <taxon>Embryophyta</taxon>
        <taxon>Tracheophyta</taxon>
        <taxon>Spermatophyta</taxon>
        <taxon>Magnoliopsida</taxon>
        <taxon>eudicotyledons</taxon>
        <taxon>Gunneridae</taxon>
        <taxon>Pentapetalae</taxon>
        <taxon>rosids</taxon>
        <taxon>fabids</taxon>
        <taxon>Fabales</taxon>
        <taxon>Fabaceae</taxon>
        <taxon>Papilionoideae</taxon>
        <taxon>50 kb inversion clade</taxon>
        <taxon>NPAAA clade</taxon>
        <taxon>indigoferoid/millettioid clade</taxon>
        <taxon>Phaseoleae</taxon>
        <taxon>Glycine</taxon>
        <taxon>Glycine subgen. Soja</taxon>
    </lineage>
</organism>
<dbReference type="EMBL" id="KN656710">
    <property type="protein sequence ID" value="KHN22965.1"/>
    <property type="molecule type" value="Genomic_DNA"/>
</dbReference>
<feature type="domain" description="RING-type" evidence="13">
    <location>
        <begin position="263"/>
        <end position="298"/>
    </location>
</feature>
<dbReference type="Gramene" id="XM_028325455.1">
    <property type="protein sequence ID" value="XP_028181256.1"/>
    <property type="gene ID" value="LOC114368092"/>
</dbReference>
<dbReference type="EMBL" id="QZWG01000009">
    <property type="protein sequence ID" value="RZB90215.1"/>
    <property type="molecule type" value="Genomic_DNA"/>
</dbReference>
<dbReference type="Gene3D" id="3.30.40.10">
    <property type="entry name" value="Zinc/RING finger domain, C3HC4 (zinc finger)"/>
    <property type="match status" value="1"/>
</dbReference>
<dbReference type="PANTHER" id="PTHR42647">
    <property type="entry name" value="SBP (S-RIBONUCLEASE BINDING PROTEIN) FAMILY PROTEIN"/>
    <property type="match status" value="1"/>
</dbReference>
<name>A0A0B2QNC4_GLYSO</name>
<evidence type="ECO:0000256" key="7">
    <source>
        <dbReference type="ARBA" id="ARBA00022821"/>
    </source>
</evidence>
<dbReference type="AlphaFoldDB" id="A0A0B2QNC4"/>
<evidence type="ECO:0000256" key="8">
    <source>
        <dbReference type="ARBA" id="ARBA00022833"/>
    </source>
</evidence>
<comment type="subunit">
    <text evidence="11">Interacts with the DELLA proteins GAI, RGA, RGL1, RGL2 and RGL3.</text>
</comment>
<evidence type="ECO:0000256" key="2">
    <source>
        <dbReference type="ARBA" id="ARBA00012483"/>
    </source>
</evidence>
<keyword evidence="16" id="KW-1185">Reference proteome</keyword>
<keyword evidence="8" id="KW-0862">Zinc</keyword>
<comment type="function">
    <text evidence="9">Probable E3 ubiquitin-protein ligase. Has no effect on the stability of the DELLA proteins.</text>
</comment>
<evidence type="ECO:0000313" key="16">
    <source>
        <dbReference type="Proteomes" id="UP000289340"/>
    </source>
</evidence>
<dbReference type="InterPro" id="IPR001841">
    <property type="entry name" value="Znf_RING"/>
</dbReference>
<dbReference type="GO" id="GO:0043067">
    <property type="term" value="P:regulation of programmed cell death"/>
    <property type="evidence" value="ECO:0007669"/>
    <property type="project" value="TreeGrafter"/>
</dbReference>
<evidence type="ECO:0000313" key="15">
    <source>
        <dbReference type="EMBL" id="RZB90215.1"/>
    </source>
</evidence>
<dbReference type="PANTHER" id="PTHR42647:SF77">
    <property type="entry name" value="TRANSCRIPTION FACTOR C2H2 FAMILY-RELATED"/>
    <property type="match status" value="1"/>
</dbReference>
<dbReference type="GO" id="GO:0006952">
    <property type="term" value="P:defense response"/>
    <property type="evidence" value="ECO:0007669"/>
    <property type="project" value="UniProtKB-KW"/>
</dbReference>
<dbReference type="GO" id="GO:0008270">
    <property type="term" value="F:zinc ion binding"/>
    <property type="evidence" value="ECO:0007669"/>
    <property type="project" value="UniProtKB-KW"/>
</dbReference>
<gene>
    <name evidence="15" type="ORF">D0Y65_022930</name>
    <name evidence="14" type="ORF">glysoja_030635</name>
</gene>
<sequence>MAVEASYMNLLPSQLLTNRELIKSNQQLQHQLNSDYMYNTTTQMDSSSALPQPATMPESLLSFYQSNFCDPNKADSGLTYHIPLQRKRSRDFTTELTSLPAHQKNKISSDPSFLNQEILYQFQNQQSEIDRVLAHHTEKVRMELEEQKMRQSRMFVSAIQEAMAKKLKEKDQEIQRMGKLNWALQERVKSLCMENQIWRELAQTNESTANYLRSNLEQVLAHVGEERATVADDAQSSCGSNDAAEAGNDTAASAAATGRGRLCKNCGLRESVVLLLPCRHLCLCTMCGSTVRNCPICDSDMDASVHVNLS</sequence>
<proteinExistence type="predicted"/>
<reference evidence="15 16" key="2">
    <citation type="submission" date="2018-09" db="EMBL/GenBank/DDBJ databases">
        <title>A high-quality reference genome of wild soybean provides a powerful tool to mine soybean genomes.</title>
        <authorList>
            <person name="Xie M."/>
            <person name="Chung C.Y.L."/>
            <person name="Li M.-W."/>
            <person name="Wong F.-L."/>
            <person name="Chan T.-F."/>
            <person name="Lam H.-M."/>
        </authorList>
    </citation>
    <scope>NUCLEOTIDE SEQUENCE [LARGE SCALE GENOMIC DNA]</scope>
    <source>
        <strain evidence="16">cv. W05</strain>
        <tissue evidence="15">Hypocotyl of etiolated seedlings</tissue>
    </source>
</reference>
<dbReference type="EC" id="2.3.2.27" evidence="2"/>
<evidence type="ECO:0000256" key="4">
    <source>
        <dbReference type="ARBA" id="ARBA00022723"/>
    </source>
</evidence>
<evidence type="ECO:0000256" key="1">
    <source>
        <dbReference type="ARBA" id="ARBA00000900"/>
    </source>
</evidence>
<evidence type="ECO:0000256" key="9">
    <source>
        <dbReference type="ARBA" id="ARBA00055493"/>
    </source>
</evidence>
<evidence type="ECO:0000256" key="10">
    <source>
        <dbReference type="ARBA" id="ARBA00060618"/>
    </source>
</evidence>
<evidence type="ECO:0000256" key="5">
    <source>
        <dbReference type="ARBA" id="ARBA00022771"/>
    </source>
</evidence>
<dbReference type="CDD" id="cd16649">
    <property type="entry name" value="mRING-HC-C3HC5_CGRF1-like"/>
    <property type="match status" value="1"/>
</dbReference>
<dbReference type="Proteomes" id="UP000289340">
    <property type="component" value="Chromosome 9"/>
</dbReference>
<reference evidence="14" key="1">
    <citation type="submission" date="2014-07" db="EMBL/GenBank/DDBJ databases">
        <title>Identification of a novel salt tolerance gene in wild soybean by whole-genome sequencing.</title>
        <authorList>
            <person name="Lam H.-M."/>
            <person name="Qi X."/>
            <person name="Li M.-W."/>
            <person name="Liu X."/>
            <person name="Xie M."/>
            <person name="Ni M."/>
            <person name="Xu X."/>
        </authorList>
    </citation>
    <scope>NUCLEOTIDE SEQUENCE [LARGE SCALE GENOMIC DNA]</scope>
    <source>
        <tissue evidence="14">Root</tissue>
    </source>
</reference>
<dbReference type="GO" id="GO:0061630">
    <property type="term" value="F:ubiquitin protein ligase activity"/>
    <property type="evidence" value="ECO:0007669"/>
    <property type="project" value="UniProtKB-EC"/>
</dbReference>
<evidence type="ECO:0000313" key="14">
    <source>
        <dbReference type="EMBL" id="KHN22965.1"/>
    </source>
</evidence>
<dbReference type="Proteomes" id="UP000053555">
    <property type="component" value="Unassembled WGS sequence"/>
</dbReference>
<evidence type="ECO:0000256" key="6">
    <source>
        <dbReference type="ARBA" id="ARBA00022786"/>
    </source>
</evidence>
<dbReference type="InterPro" id="IPR013083">
    <property type="entry name" value="Znf_RING/FYVE/PHD"/>
</dbReference>
<keyword evidence="4" id="KW-0479">Metal-binding</keyword>
<protein>
    <recommendedName>
        <fullName evidence="2">RING-type E3 ubiquitin transferase</fullName>
        <ecNumber evidence="2">2.3.2.27</ecNumber>
    </recommendedName>
</protein>
<evidence type="ECO:0000256" key="3">
    <source>
        <dbReference type="ARBA" id="ARBA00022679"/>
    </source>
</evidence>
<keyword evidence="6" id="KW-0833">Ubl conjugation pathway</keyword>
<keyword evidence="7" id="KW-0611">Plant defense</keyword>
<evidence type="ECO:0000256" key="12">
    <source>
        <dbReference type="PROSITE-ProRule" id="PRU00175"/>
    </source>
</evidence>
<comment type="catalytic activity">
    <reaction evidence="1">
        <text>S-ubiquitinyl-[E2 ubiquitin-conjugating enzyme]-L-cysteine + [acceptor protein]-L-lysine = [E2 ubiquitin-conjugating enzyme]-L-cysteine + N(6)-ubiquitinyl-[acceptor protein]-L-lysine.</text>
        <dbReference type="EC" id="2.3.2.27"/>
    </reaction>
</comment>
<dbReference type="PROSITE" id="PS50089">
    <property type="entry name" value="ZF_RING_2"/>
    <property type="match status" value="1"/>
</dbReference>